<dbReference type="CDD" id="cd02414">
    <property type="entry name" value="KH-II_Jag"/>
    <property type="match status" value="1"/>
</dbReference>
<evidence type="ECO:0000313" key="10">
    <source>
        <dbReference type="EMBL" id="KRM12652.1"/>
    </source>
</evidence>
<evidence type="ECO:0000256" key="1">
    <source>
        <dbReference type="ARBA" id="ARBA00022490"/>
    </source>
</evidence>
<dbReference type="PANTHER" id="PTHR35800">
    <property type="entry name" value="PROTEIN JAG"/>
    <property type="match status" value="1"/>
</dbReference>
<keyword evidence="1 6" id="KW-0963">Cytoplasm</keyword>
<evidence type="ECO:0000256" key="7">
    <source>
        <dbReference type="SAM" id="MobiDB-lite"/>
    </source>
</evidence>
<dbReference type="Pfam" id="PF01424">
    <property type="entry name" value="R3H"/>
    <property type="match status" value="1"/>
</dbReference>
<keyword evidence="8" id="KW-0472">Membrane</keyword>
<evidence type="ECO:0000256" key="3">
    <source>
        <dbReference type="ARBA" id="ARBA00022960"/>
    </source>
</evidence>
<gene>
    <name evidence="6" type="primary">khpB</name>
    <name evidence="6" type="synonym">eloR</name>
    <name evidence="10" type="ORF">FD16_GL002167</name>
</gene>
<evidence type="ECO:0000256" key="5">
    <source>
        <dbReference type="ARBA" id="ARBA00023316"/>
    </source>
</evidence>
<dbReference type="SMART" id="SM00393">
    <property type="entry name" value="R3H"/>
    <property type="match status" value="1"/>
</dbReference>
<dbReference type="GO" id="GO:0009252">
    <property type="term" value="P:peptidoglycan biosynthetic process"/>
    <property type="evidence" value="ECO:0007669"/>
    <property type="project" value="UniProtKB-UniRule"/>
</dbReference>
<keyword evidence="2 6" id="KW-0694">RNA-binding</keyword>
<dbReference type="PANTHER" id="PTHR35800:SF1">
    <property type="entry name" value="RNA-BINDING PROTEIN KHPB"/>
    <property type="match status" value="1"/>
</dbReference>
<comment type="subcellular location">
    <subcellularLocation>
        <location evidence="6">Cytoplasm</location>
    </subcellularLocation>
</comment>
<dbReference type="Gene3D" id="3.30.300.20">
    <property type="match status" value="1"/>
</dbReference>
<dbReference type="CDD" id="cd02644">
    <property type="entry name" value="R3H_jag"/>
    <property type="match status" value="1"/>
</dbReference>
<keyword evidence="3 6" id="KW-0133">Cell shape</keyword>
<dbReference type="PATRIC" id="fig|1423807.3.peg.2225"/>
<dbReference type="AlphaFoldDB" id="A0A0R1WF23"/>
<dbReference type="SMART" id="SM01245">
    <property type="entry name" value="Jag_N"/>
    <property type="match status" value="1"/>
</dbReference>
<dbReference type="InterPro" id="IPR001374">
    <property type="entry name" value="R3H_dom"/>
</dbReference>
<dbReference type="InterPro" id="IPR039247">
    <property type="entry name" value="KhpB"/>
</dbReference>
<dbReference type="InterPro" id="IPR034079">
    <property type="entry name" value="R3H_KhpB"/>
</dbReference>
<dbReference type="PROSITE" id="PS51061">
    <property type="entry name" value="R3H"/>
    <property type="match status" value="1"/>
</dbReference>
<organism evidence="10 11">
    <name type="scientific">Paucilactobacillus suebicus DSM 5007 = KCTC 3549</name>
    <dbReference type="NCBI Taxonomy" id="1423807"/>
    <lineage>
        <taxon>Bacteria</taxon>
        <taxon>Bacillati</taxon>
        <taxon>Bacillota</taxon>
        <taxon>Bacilli</taxon>
        <taxon>Lactobacillales</taxon>
        <taxon>Lactobacillaceae</taxon>
        <taxon>Paucilactobacillus</taxon>
    </lineage>
</organism>
<comment type="similarity">
    <text evidence="6">Belongs to the KhpB RNA-binding protein family.</text>
</comment>
<comment type="function">
    <text evidence="6">A probable RNA chaperone. Forms a complex with KhpA which binds to cellular RNA and controls its expression. Plays a role in peptidoglycan (PG) homeostasis and cell length regulation.</text>
</comment>
<accession>A0A0R1WF23</accession>
<reference evidence="10 11" key="1">
    <citation type="journal article" date="2015" name="Genome Announc.">
        <title>Expanding the biotechnology potential of lactobacilli through comparative genomics of 213 strains and associated genera.</title>
        <authorList>
            <person name="Sun Z."/>
            <person name="Harris H.M."/>
            <person name="McCann A."/>
            <person name="Guo C."/>
            <person name="Argimon S."/>
            <person name="Zhang W."/>
            <person name="Yang X."/>
            <person name="Jeffery I.B."/>
            <person name="Cooney J.C."/>
            <person name="Kagawa T.F."/>
            <person name="Liu W."/>
            <person name="Song Y."/>
            <person name="Salvetti E."/>
            <person name="Wrobel A."/>
            <person name="Rasinkangas P."/>
            <person name="Parkhill J."/>
            <person name="Rea M.C."/>
            <person name="O'Sullivan O."/>
            <person name="Ritari J."/>
            <person name="Douillard F.P."/>
            <person name="Paul Ross R."/>
            <person name="Yang R."/>
            <person name="Briner A.E."/>
            <person name="Felis G.E."/>
            <person name="de Vos W.M."/>
            <person name="Barrangou R."/>
            <person name="Klaenhammer T.R."/>
            <person name="Caufield P.W."/>
            <person name="Cui Y."/>
            <person name="Zhang H."/>
            <person name="O'Toole P.W."/>
        </authorList>
    </citation>
    <scope>NUCLEOTIDE SEQUENCE [LARGE SCALE GENOMIC DNA]</scope>
    <source>
        <strain evidence="10 11">DSM 5007</strain>
    </source>
</reference>
<comment type="domain">
    <text evidence="6">Has an N-terminal Jag-N domain and 2 RNA-binding domains (KH and R3H).</text>
</comment>
<evidence type="ECO:0000256" key="6">
    <source>
        <dbReference type="HAMAP-Rule" id="MF_00867"/>
    </source>
</evidence>
<dbReference type="GO" id="GO:0005737">
    <property type="term" value="C:cytoplasm"/>
    <property type="evidence" value="ECO:0007669"/>
    <property type="project" value="UniProtKB-SubCell"/>
</dbReference>
<dbReference type="InterPro" id="IPR038008">
    <property type="entry name" value="Jag_KH"/>
</dbReference>
<dbReference type="EMBL" id="AZGF01000006">
    <property type="protein sequence ID" value="KRM12652.1"/>
    <property type="molecule type" value="Genomic_DNA"/>
</dbReference>
<dbReference type="HAMAP" id="MF_00867">
    <property type="entry name" value="KhpB"/>
    <property type="match status" value="1"/>
</dbReference>
<name>A0A0R1WF23_9LACO</name>
<evidence type="ECO:0000259" key="9">
    <source>
        <dbReference type="PROSITE" id="PS51061"/>
    </source>
</evidence>
<dbReference type="InterPro" id="IPR032782">
    <property type="entry name" value="KhpB_N"/>
</dbReference>
<evidence type="ECO:0000256" key="4">
    <source>
        <dbReference type="ARBA" id="ARBA00023186"/>
    </source>
</evidence>
<feature type="compositionally biased region" description="Basic and acidic residues" evidence="7">
    <location>
        <begin position="160"/>
        <end position="169"/>
    </location>
</feature>
<feature type="transmembrane region" description="Helical" evidence="8">
    <location>
        <begin position="24"/>
        <end position="43"/>
    </location>
</feature>
<keyword evidence="5 6" id="KW-0961">Cell wall biogenesis/degradation</keyword>
<dbReference type="GO" id="GO:0008360">
    <property type="term" value="P:regulation of cell shape"/>
    <property type="evidence" value="ECO:0007669"/>
    <property type="project" value="UniProtKB-KW"/>
</dbReference>
<evidence type="ECO:0000256" key="2">
    <source>
        <dbReference type="ARBA" id="ARBA00022884"/>
    </source>
</evidence>
<comment type="caution">
    <text evidence="10">The sequence shown here is derived from an EMBL/GenBank/DDBJ whole genome shotgun (WGS) entry which is preliminary data.</text>
</comment>
<dbReference type="Pfam" id="PF13083">
    <property type="entry name" value="KH_KhpA-B"/>
    <property type="match status" value="1"/>
</dbReference>
<dbReference type="eggNOG" id="COG1847">
    <property type="taxonomic scope" value="Bacteria"/>
</dbReference>
<keyword evidence="4 6" id="KW-0143">Chaperone</keyword>
<dbReference type="NCBIfam" id="NF041568">
    <property type="entry name" value="Jag_EloR"/>
    <property type="match status" value="1"/>
</dbReference>
<feature type="compositionally biased region" description="Acidic residues" evidence="7">
    <location>
        <begin position="128"/>
        <end position="138"/>
    </location>
</feature>
<dbReference type="InterPro" id="IPR015946">
    <property type="entry name" value="KH_dom-like_a/b"/>
</dbReference>
<keyword evidence="8" id="KW-1133">Transmembrane helix</keyword>
<proteinExistence type="inferred from homology"/>
<comment type="caution">
    <text evidence="6">Lacks conserved residue(s) required for the propagation of feature annotation.</text>
</comment>
<feature type="domain" description="R3H" evidence="9">
    <location>
        <begin position="254"/>
        <end position="320"/>
    </location>
</feature>
<dbReference type="InterPro" id="IPR036867">
    <property type="entry name" value="R3H_dom_sf"/>
</dbReference>
<protein>
    <recommendedName>
        <fullName evidence="6">RNA-binding protein KhpB</fullName>
    </recommendedName>
    <alternativeName>
        <fullName evidence="6">RNA-binding protein EloR</fullName>
    </alternativeName>
</protein>
<evidence type="ECO:0000256" key="8">
    <source>
        <dbReference type="SAM" id="Phobius"/>
    </source>
</evidence>
<keyword evidence="11" id="KW-1185">Reference proteome</keyword>
<dbReference type="Gene3D" id="3.30.1370.50">
    <property type="entry name" value="R3H-like domain"/>
    <property type="match status" value="1"/>
</dbReference>
<dbReference type="GO" id="GO:0003723">
    <property type="term" value="F:RNA binding"/>
    <property type="evidence" value="ECO:0007669"/>
    <property type="project" value="UniProtKB-UniRule"/>
</dbReference>
<dbReference type="Proteomes" id="UP000051820">
    <property type="component" value="Unassembled WGS sequence"/>
</dbReference>
<dbReference type="GO" id="GO:0071555">
    <property type="term" value="P:cell wall organization"/>
    <property type="evidence" value="ECO:0007669"/>
    <property type="project" value="UniProtKB-KW"/>
</dbReference>
<dbReference type="OrthoDB" id="9794483at2"/>
<dbReference type="InterPro" id="IPR038247">
    <property type="entry name" value="Jag_N_dom_sf"/>
</dbReference>
<sequence length="322" mass="36353">MYWLHNLSSNYVVKANNIKKLLSLYQYNLTNSMVHWIYVIIIFDKIRGGRNMAIYTGKTIDEAIQNALNTLHLTRKEVNINVIKEPRKGILGISRREAEVEVKSILPQHTGGALQHPELVKQINEQAEEQVTEENDGVEPDKPTDELEDENEDQISPAEIQRRQEANQEKMSRMAEMVAYYLRDILNSMQLPVEANFSVTGRTITVDIITDKPAKVIGRHGMTINALQTMGLTFLNLNGLTKVAFVLDTNDYRSKRAEVLVGVAKNAATEVIASGTAVYLDAMPANERKQIHQSLEDNQFVKTYSHGREPRRSVVVAPANEI</sequence>
<feature type="region of interest" description="Disordered" evidence="7">
    <location>
        <begin position="128"/>
        <end position="169"/>
    </location>
</feature>
<dbReference type="STRING" id="1423807.FD16_GL002167"/>
<comment type="subunit">
    <text evidence="6">Forms a complex with KhpA.</text>
</comment>
<dbReference type="SUPFAM" id="SSF82708">
    <property type="entry name" value="R3H domain"/>
    <property type="match status" value="1"/>
</dbReference>
<evidence type="ECO:0000313" key="11">
    <source>
        <dbReference type="Proteomes" id="UP000051820"/>
    </source>
</evidence>
<dbReference type="Pfam" id="PF14804">
    <property type="entry name" value="Jag_N"/>
    <property type="match status" value="1"/>
</dbReference>
<keyword evidence="8" id="KW-0812">Transmembrane</keyword>
<dbReference type="Gene3D" id="3.30.30.80">
    <property type="entry name" value="probable RNA-binding protein from clostridium symbiosum atcc 14940"/>
    <property type="match status" value="1"/>
</dbReference>